<dbReference type="PANTHER" id="PTHR38050">
    <property type="match status" value="1"/>
</dbReference>
<evidence type="ECO:0000256" key="4">
    <source>
        <dbReference type="ARBA" id="ARBA00022729"/>
    </source>
</evidence>
<dbReference type="KEGG" id="tsph:KIH39_21660"/>
<evidence type="ECO:0000313" key="9">
    <source>
        <dbReference type="EMBL" id="QVL31427.1"/>
    </source>
</evidence>
<accession>A0A8E6B4X7</accession>
<keyword evidence="3" id="KW-0858">Xylan degradation</keyword>
<evidence type="ECO:0000256" key="1">
    <source>
        <dbReference type="ARBA" id="ARBA00004613"/>
    </source>
</evidence>
<proteinExistence type="predicted"/>
<dbReference type="GO" id="GO:0005576">
    <property type="term" value="C:extracellular region"/>
    <property type="evidence" value="ECO:0007669"/>
    <property type="project" value="UniProtKB-SubCell"/>
</dbReference>
<protein>
    <submittedName>
        <fullName evidence="9">Esterase</fullName>
    </submittedName>
</protein>
<dbReference type="InterPro" id="IPR029058">
    <property type="entry name" value="AB_hydrolase_fold"/>
</dbReference>
<dbReference type="GO" id="GO:0030600">
    <property type="term" value="F:feruloyl esterase activity"/>
    <property type="evidence" value="ECO:0007669"/>
    <property type="project" value="InterPro"/>
</dbReference>
<dbReference type="Gene3D" id="3.40.50.1820">
    <property type="entry name" value="alpha/beta hydrolase"/>
    <property type="match status" value="1"/>
</dbReference>
<name>A0A8E6B4X7_9BACT</name>
<comment type="subcellular location">
    <subcellularLocation>
        <location evidence="1">Secreted</location>
    </subcellularLocation>
</comment>
<reference evidence="9" key="1">
    <citation type="submission" date="2021-05" db="EMBL/GenBank/DDBJ databases">
        <title>Complete genome sequence of the cellulolytic planctomycete Telmatocola sphagniphila SP2T and characterization of the first cellulase from planctomycetes.</title>
        <authorList>
            <person name="Rakitin A.L."/>
            <person name="Beletsky A.V."/>
            <person name="Naumoff D.G."/>
            <person name="Kulichevskaya I.S."/>
            <person name="Mardanov A.V."/>
            <person name="Ravin N.V."/>
            <person name="Dedysh S.N."/>
        </authorList>
    </citation>
    <scope>NUCLEOTIDE SEQUENCE</scope>
    <source>
        <strain evidence="9">SP2T</strain>
    </source>
</reference>
<dbReference type="GO" id="GO:0045493">
    <property type="term" value="P:xylan catabolic process"/>
    <property type="evidence" value="ECO:0007669"/>
    <property type="project" value="UniProtKB-KW"/>
</dbReference>
<dbReference type="InterPro" id="IPR043595">
    <property type="entry name" value="FaeB/C/D"/>
</dbReference>
<organism evidence="9 10">
    <name type="scientific">Telmatocola sphagniphila</name>
    <dbReference type="NCBI Taxonomy" id="1123043"/>
    <lineage>
        <taxon>Bacteria</taxon>
        <taxon>Pseudomonadati</taxon>
        <taxon>Planctomycetota</taxon>
        <taxon>Planctomycetia</taxon>
        <taxon>Gemmatales</taxon>
        <taxon>Gemmataceae</taxon>
    </lineage>
</organism>
<feature type="signal peptide" evidence="8">
    <location>
        <begin position="1"/>
        <end position="20"/>
    </location>
</feature>
<dbReference type="PANTHER" id="PTHR38050:SF2">
    <property type="entry name" value="FERULOYL ESTERASE C-RELATED"/>
    <property type="match status" value="1"/>
</dbReference>
<gene>
    <name evidence="9" type="ORF">KIH39_21660</name>
</gene>
<evidence type="ECO:0000256" key="6">
    <source>
        <dbReference type="ARBA" id="ARBA00023277"/>
    </source>
</evidence>
<keyword evidence="7" id="KW-0624">Polysaccharide degradation</keyword>
<evidence type="ECO:0000256" key="8">
    <source>
        <dbReference type="SAM" id="SignalP"/>
    </source>
</evidence>
<dbReference type="SUPFAM" id="SSF53474">
    <property type="entry name" value="alpha/beta-Hydrolases"/>
    <property type="match status" value="1"/>
</dbReference>
<keyword evidence="5" id="KW-0378">Hydrolase</keyword>
<dbReference type="RefSeq" id="WP_213495308.1">
    <property type="nucleotide sequence ID" value="NZ_CP074694.1"/>
</dbReference>
<dbReference type="AlphaFoldDB" id="A0A8E6B4X7"/>
<sequence length="282" mass="31252">MYRGLLFLLSFLTVCPALFAQPPAEGTKSLREKLNKSSKEIAGLKRMTWKVGDTTREALVHVPATTVSKPALIFAFHGHGGTAEFSARKFKFHESWPDAITVYPQGLPTAAPFIDPEGKRAGWQKAIGDQQDRDLEFYDALLKSFQKDYGIDEKKVFVTGHSNGGFFTYVLWAARNDTIAAVAPIAALLDLKDFKGMKPKPCLHVAGEKDPLVRYQQQIRTIEEIRKLNGCDSTGKPAGTHCTEYPSNKGTEVITFLHSGGHEIPDGAVQRIQEFFQAVAKR</sequence>
<evidence type="ECO:0000256" key="3">
    <source>
        <dbReference type="ARBA" id="ARBA00022651"/>
    </source>
</evidence>
<evidence type="ECO:0000313" key="10">
    <source>
        <dbReference type="Proteomes" id="UP000676194"/>
    </source>
</evidence>
<dbReference type="EMBL" id="CP074694">
    <property type="protein sequence ID" value="QVL31427.1"/>
    <property type="molecule type" value="Genomic_DNA"/>
</dbReference>
<keyword evidence="10" id="KW-1185">Reference proteome</keyword>
<keyword evidence="6" id="KW-0119">Carbohydrate metabolism</keyword>
<dbReference type="Proteomes" id="UP000676194">
    <property type="component" value="Chromosome"/>
</dbReference>
<evidence type="ECO:0000256" key="7">
    <source>
        <dbReference type="ARBA" id="ARBA00023326"/>
    </source>
</evidence>
<keyword evidence="4 8" id="KW-0732">Signal</keyword>
<feature type="chain" id="PRO_5034652544" evidence="8">
    <location>
        <begin position="21"/>
        <end position="282"/>
    </location>
</feature>
<evidence type="ECO:0000256" key="5">
    <source>
        <dbReference type="ARBA" id="ARBA00022801"/>
    </source>
</evidence>
<keyword evidence="2" id="KW-0964">Secreted</keyword>
<evidence type="ECO:0000256" key="2">
    <source>
        <dbReference type="ARBA" id="ARBA00022525"/>
    </source>
</evidence>